<feature type="compositionally biased region" description="Basic and acidic residues" evidence="3">
    <location>
        <begin position="172"/>
        <end position="215"/>
    </location>
</feature>
<feature type="compositionally biased region" description="Polar residues" evidence="3">
    <location>
        <begin position="89"/>
        <end position="99"/>
    </location>
</feature>
<feature type="region of interest" description="Disordered" evidence="3">
    <location>
        <begin position="398"/>
        <end position="417"/>
    </location>
</feature>
<dbReference type="EMBL" id="PPTA01000002">
    <property type="protein sequence ID" value="TFB06242.1"/>
    <property type="molecule type" value="Genomic_DNA"/>
</dbReference>
<dbReference type="InterPro" id="IPR018612">
    <property type="entry name" value="NSRP1_N"/>
</dbReference>
<dbReference type="InterPro" id="IPR053246">
    <property type="entry name" value="NS_splicing_regulatory_protein"/>
</dbReference>
<accession>A0ABY2HFC3</accession>
<dbReference type="Pfam" id="PF09745">
    <property type="entry name" value="NSRP1_N"/>
    <property type="match status" value="1"/>
</dbReference>
<evidence type="ECO:0000256" key="1">
    <source>
        <dbReference type="ARBA" id="ARBA00010126"/>
    </source>
</evidence>
<feature type="region of interest" description="Disordered" evidence="3">
    <location>
        <begin position="312"/>
        <end position="384"/>
    </location>
</feature>
<evidence type="ECO:0000313" key="5">
    <source>
        <dbReference type="EMBL" id="TFB06242.1"/>
    </source>
</evidence>
<gene>
    <name evidence="5" type="ORF">CCMA1212_002054</name>
</gene>
<feature type="compositionally biased region" description="Basic and acidic residues" evidence="3">
    <location>
        <begin position="314"/>
        <end position="333"/>
    </location>
</feature>
<feature type="domain" description="Nuclear speckle splicing regulatory protein 1 N-terminal" evidence="4">
    <location>
        <begin position="104"/>
        <end position="216"/>
    </location>
</feature>
<evidence type="ECO:0000256" key="2">
    <source>
        <dbReference type="ARBA" id="ARBA00023054"/>
    </source>
</evidence>
<keyword evidence="6" id="KW-1185">Reference proteome</keyword>
<keyword evidence="2" id="KW-0175">Coiled coil</keyword>
<feature type="compositionally biased region" description="Basic and acidic residues" evidence="3">
    <location>
        <begin position="133"/>
        <end position="142"/>
    </location>
</feature>
<feature type="compositionally biased region" description="Basic and acidic residues" evidence="3">
    <location>
        <begin position="398"/>
        <end position="408"/>
    </location>
</feature>
<evidence type="ECO:0000256" key="3">
    <source>
        <dbReference type="SAM" id="MobiDB-lite"/>
    </source>
</evidence>
<comment type="similarity">
    <text evidence="1">Belongs to the NSRP1 family.</text>
</comment>
<evidence type="ECO:0000259" key="4">
    <source>
        <dbReference type="Pfam" id="PF09745"/>
    </source>
</evidence>
<name>A0ABY2HFC3_9HYPO</name>
<dbReference type="PANTHER" id="PTHR47845:SF1">
    <property type="entry name" value="NUCLEAR SPECKLE SPLICING REGULATORY PROTEIN 1 HOMOLOG"/>
    <property type="match status" value="1"/>
</dbReference>
<feature type="compositionally biased region" description="Basic and acidic residues" evidence="3">
    <location>
        <begin position="358"/>
        <end position="384"/>
    </location>
</feature>
<reference evidence="5 6" key="1">
    <citation type="submission" date="2018-01" db="EMBL/GenBank/DDBJ databases">
        <title>Genome characterization of the sugarcane-associated fungus Trichoderma ghanense CCMA-1212 and their application in lignocelulose bioconversion.</title>
        <authorList>
            <person name="Steindorff A.S."/>
            <person name="Mendes T.D."/>
            <person name="Vilela E.S.D."/>
            <person name="Rodrigues D.S."/>
            <person name="Formighieri E.F."/>
            <person name="Melo I.S."/>
            <person name="Favaro L.C.L."/>
        </authorList>
    </citation>
    <scope>NUCLEOTIDE SEQUENCE [LARGE SCALE GENOMIC DNA]</scope>
    <source>
        <strain evidence="5 6">CCMA-1212</strain>
    </source>
</reference>
<dbReference type="Proteomes" id="UP001642720">
    <property type="component" value="Unassembled WGS sequence"/>
</dbReference>
<protein>
    <recommendedName>
        <fullName evidence="4">Nuclear speckle splicing regulatory protein 1 N-terminal domain-containing protein</fullName>
    </recommendedName>
</protein>
<organism evidence="5 6">
    <name type="scientific">Trichoderma ghanense</name>
    <dbReference type="NCBI Taxonomy" id="65468"/>
    <lineage>
        <taxon>Eukaryota</taxon>
        <taxon>Fungi</taxon>
        <taxon>Dikarya</taxon>
        <taxon>Ascomycota</taxon>
        <taxon>Pezizomycotina</taxon>
        <taxon>Sordariomycetes</taxon>
        <taxon>Hypocreomycetidae</taxon>
        <taxon>Hypocreales</taxon>
        <taxon>Hypocreaceae</taxon>
        <taxon>Trichoderma</taxon>
    </lineage>
</organism>
<dbReference type="PANTHER" id="PTHR47845">
    <property type="entry name" value="NUCLEAR SPECKLE SPLICING REGULATORY PROTEIN 1 HOMOLOG"/>
    <property type="match status" value="1"/>
</dbReference>
<dbReference type="RefSeq" id="XP_073562443.1">
    <property type="nucleotide sequence ID" value="XM_073699457.1"/>
</dbReference>
<feature type="region of interest" description="Disordered" evidence="3">
    <location>
        <begin position="1"/>
        <end position="99"/>
    </location>
</feature>
<dbReference type="GeneID" id="300573907"/>
<evidence type="ECO:0000313" key="6">
    <source>
        <dbReference type="Proteomes" id="UP001642720"/>
    </source>
</evidence>
<proteinExistence type="inferred from homology"/>
<feature type="compositionally biased region" description="Basic and acidic residues" evidence="3">
    <location>
        <begin position="225"/>
        <end position="255"/>
    </location>
</feature>
<feature type="compositionally biased region" description="Low complexity" evidence="3">
    <location>
        <begin position="19"/>
        <end position="31"/>
    </location>
</feature>
<comment type="caution">
    <text evidence="5">The sequence shown here is derived from an EMBL/GenBank/DDBJ whole genome shotgun (WGS) entry which is preliminary data.</text>
</comment>
<feature type="region of interest" description="Disordered" evidence="3">
    <location>
        <begin position="172"/>
        <end position="267"/>
    </location>
</feature>
<feature type="region of interest" description="Disordered" evidence="3">
    <location>
        <begin position="127"/>
        <end position="147"/>
    </location>
</feature>
<sequence>MNKPKLAFGLNLTKKPGASKPMPSRSRPMFSSHDDDSDNEAAPGDAKVEEIGGDLDDFTSAPPPADSTTGHRPKKGVISEPPKLKPKAPTSTMFGDLSSTLSSRKNAEAAAELDASVYEYDAVYESLKPQKNKSKEDEERKPKYMKNLMMAADVRKRDQLIAEEKKIAREREAEGDEFADKEKFVTEAYKKQQEENKRLEEEERRREEEEAKKNEGTGMTSFYRKLLDREQERHAETVRAAEEMAKRGPGEKADAEDAEDVDDDKEKEYARAARELNEKGASISVNEDGQVVDKRQLLKGGLNVVAKKQAAVQKEVEEASHRDSADRDRRELTGKQLGRKQAMRERQSRMLAEQLEASLKRSREAQEVKREEVERAAKTRKTEGEIMGARERYLARKKAAEEEKRKAAEAGAEAGAE</sequence>